<dbReference type="PANTHER" id="PTHR43642:SF1">
    <property type="entry name" value="HYBRID SIGNAL TRANSDUCTION HISTIDINE KINASE G"/>
    <property type="match status" value="1"/>
</dbReference>
<name>B8C229_THAPS</name>
<dbReference type="InterPro" id="IPR041664">
    <property type="entry name" value="AAA_16"/>
</dbReference>
<reference evidence="3 4" key="1">
    <citation type="journal article" date="2004" name="Science">
        <title>The genome of the diatom Thalassiosira pseudonana: ecology, evolution, and metabolism.</title>
        <authorList>
            <person name="Armbrust E.V."/>
            <person name="Berges J.A."/>
            <person name="Bowler C."/>
            <person name="Green B.R."/>
            <person name="Martinez D."/>
            <person name="Putnam N.H."/>
            <person name="Zhou S."/>
            <person name="Allen A.E."/>
            <person name="Apt K.E."/>
            <person name="Bechner M."/>
            <person name="Brzezinski M.A."/>
            <person name="Chaal B.K."/>
            <person name="Chiovitti A."/>
            <person name="Davis A.K."/>
            <person name="Demarest M.S."/>
            <person name="Detter J.C."/>
            <person name="Glavina T."/>
            <person name="Goodstein D."/>
            <person name="Hadi M.Z."/>
            <person name="Hellsten U."/>
            <person name="Hildebrand M."/>
            <person name="Jenkins B.D."/>
            <person name="Jurka J."/>
            <person name="Kapitonov V.V."/>
            <person name="Kroger N."/>
            <person name="Lau W.W."/>
            <person name="Lane T.W."/>
            <person name="Larimer F.W."/>
            <person name="Lippmeier J.C."/>
            <person name="Lucas S."/>
            <person name="Medina M."/>
            <person name="Montsant A."/>
            <person name="Obornik M."/>
            <person name="Parker M.S."/>
            <person name="Palenik B."/>
            <person name="Pazour G.J."/>
            <person name="Richardson P.M."/>
            <person name="Rynearson T.A."/>
            <person name="Saito M.A."/>
            <person name="Schwartz D.C."/>
            <person name="Thamatrakoln K."/>
            <person name="Valentin K."/>
            <person name="Vardi A."/>
            <person name="Wilkerson F.P."/>
            <person name="Rokhsar D.S."/>
        </authorList>
    </citation>
    <scope>NUCLEOTIDE SEQUENCE [LARGE SCALE GENOMIC DNA]</scope>
    <source>
        <strain evidence="3 4">CCMP1335</strain>
    </source>
</reference>
<dbReference type="SUPFAM" id="SSF52540">
    <property type="entry name" value="P-loop containing nucleoside triphosphate hydrolases"/>
    <property type="match status" value="1"/>
</dbReference>
<dbReference type="AlphaFoldDB" id="B8C229"/>
<dbReference type="OMA" id="RIQESAY"/>
<feature type="domain" description="Orc1-like AAA ATPase" evidence="2">
    <location>
        <begin position="36"/>
        <end position="262"/>
    </location>
</feature>
<dbReference type="Pfam" id="PF13191">
    <property type="entry name" value="AAA_16"/>
    <property type="match status" value="1"/>
</dbReference>
<dbReference type="HOGENOM" id="CLU_001993_0_0_1"/>
<dbReference type="eggNOG" id="ENOG502RUKJ">
    <property type="taxonomic scope" value="Eukaryota"/>
</dbReference>
<dbReference type="KEGG" id="tps:THAPSDRAFT_22603"/>
<evidence type="ECO:0000259" key="2">
    <source>
        <dbReference type="Pfam" id="PF13191"/>
    </source>
</evidence>
<evidence type="ECO:0000256" key="1">
    <source>
        <dbReference type="SAM" id="MobiDB-lite"/>
    </source>
</evidence>
<evidence type="ECO:0000313" key="4">
    <source>
        <dbReference type="Proteomes" id="UP000001449"/>
    </source>
</evidence>
<gene>
    <name evidence="3" type="ORF">THAPSDRAFT_22603</name>
</gene>
<feature type="compositionally biased region" description="Polar residues" evidence="1">
    <location>
        <begin position="1"/>
        <end position="15"/>
    </location>
</feature>
<dbReference type="EMBL" id="CM000642">
    <property type="protein sequence ID" value="EED91869.1"/>
    <property type="molecule type" value="Genomic_DNA"/>
</dbReference>
<dbReference type="Proteomes" id="UP000001449">
    <property type="component" value="Chromosome 5"/>
</dbReference>
<organism evidence="3 4">
    <name type="scientific">Thalassiosira pseudonana</name>
    <name type="common">Marine diatom</name>
    <name type="synonym">Cyclotella nana</name>
    <dbReference type="NCBI Taxonomy" id="35128"/>
    <lineage>
        <taxon>Eukaryota</taxon>
        <taxon>Sar</taxon>
        <taxon>Stramenopiles</taxon>
        <taxon>Ochrophyta</taxon>
        <taxon>Bacillariophyta</taxon>
        <taxon>Coscinodiscophyceae</taxon>
        <taxon>Thalassiosirophycidae</taxon>
        <taxon>Thalassiosirales</taxon>
        <taxon>Thalassiosiraceae</taxon>
        <taxon>Thalassiosira</taxon>
    </lineage>
</organism>
<proteinExistence type="predicted"/>
<dbReference type="Gene3D" id="3.40.50.300">
    <property type="entry name" value="P-loop containing nucleotide triphosphate hydrolases"/>
    <property type="match status" value="1"/>
</dbReference>
<dbReference type="PANTHER" id="PTHR43642">
    <property type="entry name" value="HYBRID SIGNAL TRANSDUCTION HISTIDINE KINASE G"/>
    <property type="match status" value="1"/>
</dbReference>
<dbReference type="InParanoid" id="B8C229"/>
<accession>B8C229</accession>
<feature type="region of interest" description="Disordered" evidence="1">
    <location>
        <begin position="1"/>
        <end position="20"/>
    </location>
</feature>
<dbReference type="RefSeq" id="XP_002290117.1">
    <property type="nucleotide sequence ID" value="XM_002290081.1"/>
</dbReference>
<dbReference type="GeneID" id="7449689"/>
<dbReference type="InterPro" id="IPR053159">
    <property type="entry name" value="Hybrid_Histidine_Kinase"/>
</dbReference>
<evidence type="ECO:0000313" key="3">
    <source>
        <dbReference type="EMBL" id="EED91869.1"/>
    </source>
</evidence>
<dbReference type="InterPro" id="IPR027417">
    <property type="entry name" value="P-loop_NTPase"/>
</dbReference>
<reference evidence="3 4" key="2">
    <citation type="journal article" date="2008" name="Nature">
        <title>The Phaeodactylum genome reveals the evolutionary history of diatom genomes.</title>
        <authorList>
            <person name="Bowler C."/>
            <person name="Allen A.E."/>
            <person name="Badger J.H."/>
            <person name="Grimwood J."/>
            <person name="Jabbari K."/>
            <person name="Kuo A."/>
            <person name="Maheswari U."/>
            <person name="Martens C."/>
            <person name="Maumus F."/>
            <person name="Otillar R.P."/>
            <person name="Rayko E."/>
            <person name="Salamov A."/>
            <person name="Vandepoele K."/>
            <person name="Beszteri B."/>
            <person name="Gruber A."/>
            <person name="Heijde M."/>
            <person name="Katinka M."/>
            <person name="Mock T."/>
            <person name="Valentin K."/>
            <person name="Verret F."/>
            <person name="Berges J.A."/>
            <person name="Brownlee C."/>
            <person name="Cadoret J.P."/>
            <person name="Chiovitti A."/>
            <person name="Choi C.J."/>
            <person name="Coesel S."/>
            <person name="De Martino A."/>
            <person name="Detter J.C."/>
            <person name="Durkin C."/>
            <person name="Falciatore A."/>
            <person name="Fournet J."/>
            <person name="Haruta M."/>
            <person name="Huysman M.J."/>
            <person name="Jenkins B.D."/>
            <person name="Jiroutova K."/>
            <person name="Jorgensen R.E."/>
            <person name="Joubert Y."/>
            <person name="Kaplan A."/>
            <person name="Kroger N."/>
            <person name="Kroth P.G."/>
            <person name="La Roche J."/>
            <person name="Lindquist E."/>
            <person name="Lommer M."/>
            <person name="Martin-Jezequel V."/>
            <person name="Lopez P.J."/>
            <person name="Lucas S."/>
            <person name="Mangogna M."/>
            <person name="McGinnis K."/>
            <person name="Medlin L.K."/>
            <person name="Montsant A."/>
            <person name="Oudot-Le Secq M.P."/>
            <person name="Napoli C."/>
            <person name="Obornik M."/>
            <person name="Parker M.S."/>
            <person name="Petit J.L."/>
            <person name="Porcel B.M."/>
            <person name="Poulsen N."/>
            <person name="Robison M."/>
            <person name="Rychlewski L."/>
            <person name="Rynearson T.A."/>
            <person name="Schmutz J."/>
            <person name="Shapiro H."/>
            <person name="Siaut M."/>
            <person name="Stanley M."/>
            <person name="Sussman M.R."/>
            <person name="Taylor A.R."/>
            <person name="Vardi A."/>
            <person name="von Dassow P."/>
            <person name="Vyverman W."/>
            <person name="Willis A."/>
            <person name="Wyrwicz L.S."/>
            <person name="Rokhsar D.S."/>
            <person name="Weissenbach J."/>
            <person name="Armbrust E.V."/>
            <person name="Green B.R."/>
            <person name="Van de Peer Y."/>
            <person name="Grigoriev I.V."/>
        </authorList>
    </citation>
    <scope>NUCLEOTIDE SEQUENCE [LARGE SCALE GENOMIC DNA]</scope>
    <source>
        <strain evidence="3 4">CCMP1335</strain>
    </source>
</reference>
<keyword evidence="4" id="KW-1185">Reference proteome</keyword>
<dbReference type="PaxDb" id="35128-Thaps22603"/>
<protein>
    <recommendedName>
        <fullName evidence="2">Orc1-like AAA ATPase domain-containing protein</fullName>
    </recommendedName>
</protein>
<sequence length="1022" mass="113936">MPAISVSCSKSQELQNKSHDEIRRHLQKQLSFREERLFGREVEQSALNNSYYSSLTLNSNSPPSALLISGESGMGKTKLAELLRTIIKGDDGIFIRGKFDDQLSPGSALPYSGLASAFGEYCTLLEQMGQDEWNEVTKKLKKEISVDEGKLLVEAIPSLKKVITAGLGDAVKPLTSAGAQTYDFKDTGSVGDVTIADGRFHRLNYVLKKFISVISSTGDPIIFLIDDMQTSTLEANLFRLLHKWADASSLDLLKTLASGAKNPFVFVFTHRPVEEDHPLQQLLRDLKDCRMHVTDIKVNGLSEDNVRELVSNMLEVKRADLCGALSNYLCRVTNGNPLFVRQQIVSLFDDGLLRFDSSSQWTWDMAEIEKKCKLHGDIVSAITYKMKRLPSILQHILMLCACIGTRVGHDVLNVLVRVGISRDQSYNNQDIEALAKKATSVATQEGLMVQSNDVKGVGFVEFVHDSAHSAAYSLIRPEERASCHLQLGLALLKYLGSKTHLLLVATQLARGYKLIPEEERIAAAKIFLLAGYDFQTATAFLDAHFFYARGISMLRNLDWASNYWLSCDLYMKASEVAIITKAHDDVDKWLDILLLKTTVDDQFTAQCIKIKFLVSIEEMDAAFDLGLKALAGVGVKFPSHILPLHTLAAFAKTRQLMRGKSSAKLLQRPVISDKRIGAALRLLDNLATLSLKTKPKMLPLICFRSLQLNLKHGMSPYMPNAVAWYGAIHILLGFPLAEACKLGDIALSIQDQLGSAETKTHVIFLCHGAIFSFAKKIADCASHLRNGFVYGLKSGDIPHALMCSYFHGVISFHSGQKLSTLSASLDKYRSVASEFNTVTMLRANQCLQQAVVNLIGRSDISYGEHALLKGDTFDIDDSSKHNAFVTEQMKCTQIMLAYIFGNFALALNVAEDIHNMKRRKWISFYFIEFFRAMASLSMFQSSNNKHHLRISEHCMKMVKKGHKKSPINLSLYVYLLDAEYSVIKKKYKAAEKLYYVAIEQAAIAGVIQIHVRAILFDAKLCF</sequence>